<proteinExistence type="predicted"/>
<gene>
    <name evidence="7" type="ORF">B6N60_03437</name>
</gene>
<feature type="transmembrane region" description="Helical" evidence="6">
    <location>
        <begin position="123"/>
        <end position="144"/>
    </location>
</feature>
<feature type="transmembrane region" description="Helical" evidence="6">
    <location>
        <begin position="318"/>
        <end position="337"/>
    </location>
</feature>
<evidence type="ECO:0000256" key="4">
    <source>
        <dbReference type="ARBA" id="ARBA00022989"/>
    </source>
</evidence>
<evidence type="ECO:0000256" key="5">
    <source>
        <dbReference type="ARBA" id="ARBA00023136"/>
    </source>
</evidence>
<reference evidence="7" key="1">
    <citation type="submission" date="2017-04" db="EMBL/GenBank/DDBJ databases">
        <title>Genome deletions in a multicellular cyanobacterial endosymbiont for morphological adaptation in marine diatoms.</title>
        <authorList>
            <person name="Wang Y."/>
            <person name="Gao H."/>
            <person name="Li R."/>
            <person name="Xu X."/>
        </authorList>
    </citation>
    <scope>NUCLEOTIDE SEQUENCE</scope>
    <source>
        <strain evidence="7">FACHB 800</strain>
    </source>
</reference>
<feature type="transmembrane region" description="Helical" evidence="6">
    <location>
        <begin position="379"/>
        <end position="398"/>
    </location>
</feature>
<dbReference type="AlphaFoldDB" id="A0A975T9X8"/>
<name>A0A975T9X8_9NOST</name>
<evidence type="ECO:0000256" key="3">
    <source>
        <dbReference type="ARBA" id="ARBA00022692"/>
    </source>
</evidence>
<keyword evidence="5 6" id="KW-0472">Membrane</keyword>
<keyword evidence="2" id="KW-1003">Cell membrane</keyword>
<dbReference type="Proteomes" id="UP000683511">
    <property type="component" value="Chromosome"/>
</dbReference>
<evidence type="ECO:0000256" key="1">
    <source>
        <dbReference type="ARBA" id="ARBA00004651"/>
    </source>
</evidence>
<dbReference type="PANTHER" id="PTHR33529">
    <property type="entry name" value="SLR0882 PROTEIN-RELATED"/>
    <property type="match status" value="1"/>
</dbReference>
<dbReference type="EMBL" id="CP021056">
    <property type="protein sequence ID" value="QXE24729.1"/>
    <property type="molecule type" value="Genomic_DNA"/>
</dbReference>
<feature type="transmembrane region" description="Helical" evidence="6">
    <location>
        <begin position="349"/>
        <end position="373"/>
    </location>
</feature>
<dbReference type="GO" id="GO:0015920">
    <property type="term" value="P:lipopolysaccharide transport"/>
    <property type="evidence" value="ECO:0007669"/>
    <property type="project" value="TreeGrafter"/>
</dbReference>
<dbReference type="GO" id="GO:0043190">
    <property type="term" value="C:ATP-binding cassette (ABC) transporter complex"/>
    <property type="evidence" value="ECO:0007669"/>
    <property type="project" value="TreeGrafter"/>
</dbReference>
<dbReference type="InterPro" id="IPR005495">
    <property type="entry name" value="LptG/LptF_permease"/>
</dbReference>
<evidence type="ECO:0000256" key="6">
    <source>
        <dbReference type="SAM" id="Phobius"/>
    </source>
</evidence>
<keyword evidence="3 6" id="KW-0812">Transmembrane</keyword>
<organism evidence="7 8">
    <name type="scientific">Richelia sinica FACHB-800</name>
    <dbReference type="NCBI Taxonomy" id="1357546"/>
    <lineage>
        <taxon>Bacteria</taxon>
        <taxon>Bacillati</taxon>
        <taxon>Cyanobacteriota</taxon>
        <taxon>Cyanophyceae</taxon>
        <taxon>Nostocales</taxon>
        <taxon>Nostocaceae</taxon>
        <taxon>Richelia</taxon>
    </lineage>
</organism>
<accession>A0A975T9X8</accession>
<evidence type="ECO:0000256" key="2">
    <source>
        <dbReference type="ARBA" id="ARBA00022475"/>
    </source>
</evidence>
<keyword evidence="8" id="KW-1185">Reference proteome</keyword>
<dbReference type="KEGG" id="rsin:B6N60_03437"/>
<feature type="transmembrane region" description="Helical" evidence="6">
    <location>
        <begin position="33"/>
        <end position="56"/>
    </location>
</feature>
<dbReference type="PANTHER" id="PTHR33529:SF6">
    <property type="entry name" value="YJGP_YJGQ FAMILY PERMEASE"/>
    <property type="match status" value="1"/>
</dbReference>
<feature type="transmembrane region" description="Helical" evidence="6">
    <location>
        <begin position="76"/>
        <end position="102"/>
    </location>
</feature>
<dbReference type="Pfam" id="PF03739">
    <property type="entry name" value="LptF_LptG"/>
    <property type="match status" value="1"/>
</dbReference>
<evidence type="ECO:0000313" key="7">
    <source>
        <dbReference type="EMBL" id="QXE24729.1"/>
    </source>
</evidence>
<evidence type="ECO:0000313" key="8">
    <source>
        <dbReference type="Proteomes" id="UP000683511"/>
    </source>
</evidence>
<comment type="subcellular location">
    <subcellularLocation>
        <location evidence="1">Cell membrane</location>
        <topology evidence="1">Multi-pass membrane protein</topology>
    </subcellularLocation>
</comment>
<keyword evidence="4 6" id="KW-1133">Transmembrane helix</keyword>
<protein>
    <submittedName>
        <fullName evidence="7">Permease YjgP/YjgQ family protein</fullName>
    </submittedName>
</protein>
<sequence length="400" mass="45094">MPLFPFPQNMIFKNIKPFYTLSSLLPFSIMDRYLALQLIPPFLFGVGAFTSVVLAIDSLFELLRKVVESGLPISIALQVFLLKLPYVMVYSFPMSTLLATLMTYSRLSSESELIALRGCGVSVYRMVLTAVVLSSTVTAMTYVFNEQIAPAANYQATITLEQALKSDKPKFKQQNIYYPEYKEVKEADGTKNKVLLRLFYADQFDGQRMKGLTIIDRSRDGVSQIVVSESAQWNTSQKVWDFYNGTIYLVAPDRSYRNILRFEHQQLRLPRTPLNLAENSRDYGEMNISQAIEQLQIERLSGNQQKIRKLEVRIQQKIAFPFVCIIFGLVGSVMGTIPQRTGRGTSFGISVIVIFSYYLLLSVSGALAQAGILSPFIGAWLPNFFGLGVGLVLLMRIAQR</sequence>